<evidence type="ECO:0000256" key="6">
    <source>
        <dbReference type="ARBA" id="ARBA00022692"/>
    </source>
</evidence>
<keyword evidence="14" id="KW-0573">Peptidoglycan synthesis</keyword>
<feature type="transmembrane region" description="Helical" evidence="14">
    <location>
        <begin position="249"/>
        <end position="268"/>
    </location>
</feature>
<dbReference type="GO" id="GO:0008360">
    <property type="term" value="P:regulation of cell shape"/>
    <property type="evidence" value="ECO:0007669"/>
    <property type="project" value="UniProtKB-KW"/>
</dbReference>
<evidence type="ECO:0000256" key="14">
    <source>
        <dbReference type="HAMAP-Rule" id="MF_01006"/>
    </source>
</evidence>
<feature type="transmembrane region" description="Helical" evidence="14">
    <location>
        <begin position="46"/>
        <end position="65"/>
    </location>
</feature>
<comment type="subcellular location">
    <subcellularLocation>
        <location evidence="14">Cell inner membrane</location>
        <topology evidence="14">Multi-pass membrane protein</topology>
    </subcellularLocation>
    <subcellularLocation>
        <location evidence="1">Cell membrane</location>
        <topology evidence="1">Multi-pass membrane protein</topology>
    </subcellularLocation>
</comment>
<dbReference type="InterPro" id="IPR003824">
    <property type="entry name" value="UppP"/>
</dbReference>
<dbReference type="PANTHER" id="PTHR30622">
    <property type="entry name" value="UNDECAPRENYL-DIPHOSPHATASE"/>
    <property type="match status" value="1"/>
</dbReference>
<dbReference type="GO" id="GO:0050380">
    <property type="term" value="F:undecaprenyl-diphosphatase activity"/>
    <property type="evidence" value="ECO:0007669"/>
    <property type="project" value="UniProtKB-UniRule"/>
</dbReference>
<evidence type="ECO:0000256" key="11">
    <source>
        <dbReference type="ARBA" id="ARBA00032707"/>
    </source>
</evidence>
<dbReference type="GO" id="GO:0046677">
    <property type="term" value="P:response to antibiotic"/>
    <property type="evidence" value="ECO:0007669"/>
    <property type="project" value="UniProtKB-UniRule"/>
</dbReference>
<keyword evidence="6 14" id="KW-0812">Transmembrane</keyword>
<keyword evidence="14" id="KW-0997">Cell inner membrane</keyword>
<evidence type="ECO:0000256" key="10">
    <source>
        <dbReference type="ARBA" id="ARBA00023251"/>
    </source>
</evidence>
<keyword evidence="5 14" id="KW-1003">Cell membrane</keyword>
<accession>D1B8W3</accession>
<keyword evidence="10 14" id="KW-0046">Antibiotic resistance</keyword>
<evidence type="ECO:0000256" key="1">
    <source>
        <dbReference type="ARBA" id="ARBA00004651"/>
    </source>
</evidence>
<dbReference type="EC" id="3.6.1.27" evidence="3 14"/>
<reference evidence="15 16" key="1">
    <citation type="journal article" date="2009" name="Stand. Genomic Sci.">
        <title>Complete genome sequence of Thermanaerovibrio acidaminovorans type strain (Su883).</title>
        <authorList>
            <person name="Chovatia M."/>
            <person name="Sikorski J."/>
            <person name="Schroder M."/>
            <person name="Lapidus A."/>
            <person name="Nolan M."/>
            <person name="Tice H."/>
            <person name="Glavina Del Rio T."/>
            <person name="Copeland A."/>
            <person name="Cheng J.F."/>
            <person name="Lucas S."/>
            <person name="Chen F."/>
            <person name="Bruce D."/>
            <person name="Goodwin L."/>
            <person name="Pitluck S."/>
            <person name="Ivanova N."/>
            <person name="Mavromatis K."/>
            <person name="Ovchinnikova G."/>
            <person name="Pati A."/>
            <person name="Chen A."/>
            <person name="Palaniappan K."/>
            <person name="Land M."/>
            <person name="Hauser L."/>
            <person name="Chang Y.J."/>
            <person name="Jeffries C.D."/>
            <person name="Chain P."/>
            <person name="Saunders E."/>
            <person name="Detter J.C."/>
            <person name="Brettin T."/>
            <person name="Rohde M."/>
            <person name="Goker M."/>
            <person name="Spring S."/>
            <person name="Bristow J."/>
            <person name="Markowitz V."/>
            <person name="Hugenholtz P."/>
            <person name="Kyrpides N.C."/>
            <person name="Klenk H.P."/>
            <person name="Eisen J.A."/>
        </authorList>
    </citation>
    <scope>NUCLEOTIDE SEQUENCE [LARGE SCALE GENOMIC DNA]</scope>
    <source>
        <strain evidence="16">ATCC 49978 / DSM 6589 / Su883</strain>
    </source>
</reference>
<dbReference type="EMBL" id="CP001818">
    <property type="protein sequence ID" value="ACZ18716.1"/>
    <property type="molecule type" value="Genomic_DNA"/>
</dbReference>
<sequence>MSSTLSLIILGAVQGLAEFLPVSSSGHLALMQIFMGMKGPQMSLDLALHVATLLAVFAYFGRDMATLLQQFIRGFRSPEARRSDGWRYGWSILAGTAVTAALGIPLKPVVEMASQNSLWVGCGLVITGAVLILSRYVPQRDRRVGLLVGMMVGLAQGLAVMPGVSRSGMTIVAGLIMGLAPVEAFRFSFLLSVPAIVGATLLEWLDLEGAFMAYLPQGWVFGFATASLLGLASLVVLKRVSLFRAWWVFGAYCAVVGLGVVGFSLLGVY</sequence>
<dbReference type="RefSeq" id="WP_012869232.1">
    <property type="nucleotide sequence ID" value="NC_013522.1"/>
</dbReference>
<keyword evidence="8 14" id="KW-1133">Transmembrane helix</keyword>
<feature type="transmembrane region" description="Helical" evidence="14">
    <location>
        <begin position="144"/>
        <end position="164"/>
    </location>
</feature>
<evidence type="ECO:0000313" key="16">
    <source>
        <dbReference type="Proteomes" id="UP000002030"/>
    </source>
</evidence>
<evidence type="ECO:0000256" key="4">
    <source>
        <dbReference type="ARBA" id="ARBA00021581"/>
    </source>
</evidence>
<evidence type="ECO:0000256" key="2">
    <source>
        <dbReference type="ARBA" id="ARBA00010621"/>
    </source>
</evidence>
<name>D1B8W3_THEAS</name>
<dbReference type="PATRIC" id="fig|525903.6.peg.485"/>
<protein>
    <recommendedName>
        <fullName evidence="4 14">Undecaprenyl-diphosphatase</fullName>
        <ecNumber evidence="3 14">3.6.1.27</ecNumber>
    </recommendedName>
    <alternativeName>
        <fullName evidence="12 14">Bacitracin resistance protein</fullName>
    </alternativeName>
    <alternativeName>
        <fullName evidence="11 14">Undecaprenyl pyrophosphate phosphatase</fullName>
    </alternativeName>
</protein>
<comment type="function">
    <text evidence="14">Catalyzes the dephosphorylation of undecaprenyl diphosphate (UPP). Confers resistance to bacitracin.</text>
</comment>
<keyword evidence="14" id="KW-0961">Cell wall biogenesis/degradation</keyword>
<comment type="similarity">
    <text evidence="2 14">Belongs to the UppP family.</text>
</comment>
<feature type="transmembrane region" description="Helical" evidence="14">
    <location>
        <begin position="86"/>
        <end position="106"/>
    </location>
</feature>
<dbReference type="EnsemblBacteria" id="ACZ18716">
    <property type="protein sequence ID" value="ACZ18716"/>
    <property type="gene ID" value="Taci_0480"/>
</dbReference>
<keyword evidence="14" id="KW-0133">Cell shape</keyword>
<evidence type="ECO:0000256" key="3">
    <source>
        <dbReference type="ARBA" id="ARBA00012374"/>
    </source>
</evidence>
<dbReference type="STRING" id="525903.Taci_0480"/>
<keyword evidence="7 14" id="KW-0378">Hydrolase</keyword>
<dbReference type="GO" id="GO:0005886">
    <property type="term" value="C:plasma membrane"/>
    <property type="evidence" value="ECO:0007669"/>
    <property type="project" value="UniProtKB-SubCell"/>
</dbReference>
<dbReference type="HOGENOM" id="CLU_060296_1_0_0"/>
<dbReference type="HAMAP" id="MF_01006">
    <property type="entry name" value="Undec_diphosphatase"/>
    <property type="match status" value="1"/>
</dbReference>
<comment type="catalytic activity">
    <reaction evidence="13 14">
        <text>di-trans,octa-cis-undecaprenyl diphosphate + H2O = di-trans,octa-cis-undecaprenyl phosphate + phosphate + H(+)</text>
        <dbReference type="Rhea" id="RHEA:28094"/>
        <dbReference type="ChEBI" id="CHEBI:15377"/>
        <dbReference type="ChEBI" id="CHEBI:15378"/>
        <dbReference type="ChEBI" id="CHEBI:43474"/>
        <dbReference type="ChEBI" id="CHEBI:58405"/>
        <dbReference type="ChEBI" id="CHEBI:60392"/>
        <dbReference type="EC" id="3.6.1.27"/>
    </reaction>
</comment>
<dbReference type="eggNOG" id="COG1968">
    <property type="taxonomic scope" value="Bacteria"/>
</dbReference>
<evidence type="ECO:0000256" key="13">
    <source>
        <dbReference type="ARBA" id="ARBA00047594"/>
    </source>
</evidence>
<dbReference type="PANTHER" id="PTHR30622:SF2">
    <property type="entry name" value="UNDECAPRENYL-DIPHOSPHATASE"/>
    <property type="match status" value="1"/>
</dbReference>
<dbReference type="Pfam" id="PF02673">
    <property type="entry name" value="BacA"/>
    <property type="match status" value="1"/>
</dbReference>
<dbReference type="GO" id="GO:0009252">
    <property type="term" value="P:peptidoglycan biosynthetic process"/>
    <property type="evidence" value="ECO:0007669"/>
    <property type="project" value="UniProtKB-KW"/>
</dbReference>
<dbReference type="KEGG" id="tai:Taci_0480"/>
<feature type="transmembrane region" description="Helical" evidence="14">
    <location>
        <begin position="118"/>
        <end position="137"/>
    </location>
</feature>
<feature type="transmembrane region" description="Helical" evidence="14">
    <location>
        <begin position="217"/>
        <end position="237"/>
    </location>
</feature>
<dbReference type="AlphaFoldDB" id="D1B8W3"/>
<feature type="transmembrane region" description="Helical" evidence="14">
    <location>
        <begin position="184"/>
        <end position="205"/>
    </location>
</feature>
<dbReference type="Proteomes" id="UP000002030">
    <property type="component" value="Chromosome"/>
</dbReference>
<dbReference type="OrthoDB" id="9808289at2"/>
<gene>
    <name evidence="14" type="primary">uppP</name>
    <name evidence="15" type="ordered locus">Taci_0480</name>
</gene>
<evidence type="ECO:0000256" key="5">
    <source>
        <dbReference type="ARBA" id="ARBA00022475"/>
    </source>
</evidence>
<keyword evidence="9 14" id="KW-0472">Membrane</keyword>
<evidence type="ECO:0000313" key="15">
    <source>
        <dbReference type="EMBL" id="ACZ18716.1"/>
    </source>
</evidence>
<organism evidence="15 16">
    <name type="scientific">Thermanaerovibrio acidaminovorans (strain ATCC 49978 / DSM 6589 / Su883)</name>
    <name type="common">Selenomonas acidaminovorans</name>
    <dbReference type="NCBI Taxonomy" id="525903"/>
    <lineage>
        <taxon>Bacteria</taxon>
        <taxon>Thermotogati</taxon>
        <taxon>Synergistota</taxon>
        <taxon>Synergistia</taxon>
        <taxon>Synergistales</taxon>
        <taxon>Synergistaceae</taxon>
        <taxon>Thermanaerovibrio</taxon>
    </lineage>
</organism>
<proteinExistence type="inferred from homology"/>
<evidence type="ECO:0000256" key="12">
    <source>
        <dbReference type="ARBA" id="ARBA00032932"/>
    </source>
</evidence>
<evidence type="ECO:0000256" key="8">
    <source>
        <dbReference type="ARBA" id="ARBA00022989"/>
    </source>
</evidence>
<evidence type="ECO:0000256" key="9">
    <source>
        <dbReference type="ARBA" id="ARBA00023136"/>
    </source>
</evidence>
<evidence type="ECO:0000256" key="7">
    <source>
        <dbReference type="ARBA" id="ARBA00022801"/>
    </source>
</evidence>
<dbReference type="GO" id="GO:0071555">
    <property type="term" value="P:cell wall organization"/>
    <property type="evidence" value="ECO:0007669"/>
    <property type="project" value="UniProtKB-KW"/>
</dbReference>
<keyword evidence="16" id="KW-1185">Reference proteome</keyword>
<comment type="miscellaneous">
    <text evidence="14">Bacitracin is thought to be involved in the inhibition of peptidoglycan synthesis by sequestering undecaprenyl diphosphate, thereby reducing the pool of lipid carrier available.</text>
</comment>